<protein>
    <submittedName>
        <fullName evidence="4">PaaX family transcriptional regulator C-terminal domain-containing protein</fullName>
    </submittedName>
</protein>
<evidence type="ECO:0000259" key="3">
    <source>
        <dbReference type="Pfam" id="PF20803"/>
    </source>
</evidence>
<evidence type="ECO:0000313" key="5">
    <source>
        <dbReference type="Proteomes" id="UP001589894"/>
    </source>
</evidence>
<evidence type="ECO:0000259" key="1">
    <source>
        <dbReference type="Pfam" id="PF07848"/>
    </source>
</evidence>
<dbReference type="RefSeq" id="WP_377344163.1">
    <property type="nucleotide sequence ID" value="NZ_JBHLUE010000036.1"/>
</dbReference>
<gene>
    <name evidence="4" type="ORF">ACFFHU_31320</name>
</gene>
<dbReference type="InterPro" id="IPR011965">
    <property type="entry name" value="PaaX_trns_reg"/>
</dbReference>
<dbReference type="Pfam" id="PF08223">
    <property type="entry name" value="PaaX_C"/>
    <property type="match status" value="1"/>
</dbReference>
<dbReference type="InterPro" id="IPR048846">
    <property type="entry name" value="PaaX-like_central"/>
</dbReference>
<feature type="domain" description="Transcriptional repressor PaaX-like central Cas2-like" evidence="3">
    <location>
        <begin position="117"/>
        <end position="186"/>
    </location>
</feature>
<dbReference type="Pfam" id="PF20803">
    <property type="entry name" value="PaaX_M"/>
    <property type="match status" value="1"/>
</dbReference>
<dbReference type="Pfam" id="PF07848">
    <property type="entry name" value="PaaX"/>
    <property type="match status" value="1"/>
</dbReference>
<dbReference type="Gene3D" id="1.20.58.1460">
    <property type="match status" value="1"/>
</dbReference>
<comment type="caution">
    <text evidence="4">The sequence shown here is derived from an EMBL/GenBank/DDBJ whole genome shotgun (WGS) entry which is preliminary data.</text>
</comment>
<evidence type="ECO:0000313" key="4">
    <source>
        <dbReference type="EMBL" id="MFC0568611.1"/>
    </source>
</evidence>
<dbReference type="Proteomes" id="UP001589894">
    <property type="component" value="Unassembled WGS sequence"/>
</dbReference>
<feature type="domain" description="Transcriptional repressor PaaX-like C-terminal" evidence="2">
    <location>
        <begin position="202"/>
        <end position="289"/>
    </location>
</feature>
<dbReference type="PIRSF" id="PIRSF020623">
    <property type="entry name" value="PaaX"/>
    <property type="match status" value="1"/>
</dbReference>
<organism evidence="4 5">
    <name type="scientific">Plantactinospora siamensis</name>
    <dbReference type="NCBI Taxonomy" id="555372"/>
    <lineage>
        <taxon>Bacteria</taxon>
        <taxon>Bacillati</taxon>
        <taxon>Actinomycetota</taxon>
        <taxon>Actinomycetes</taxon>
        <taxon>Micromonosporales</taxon>
        <taxon>Micromonosporaceae</taxon>
        <taxon>Plantactinospora</taxon>
    </lineage>
</organism>
<dbReference type="Gene3D" id="1.10.10.10">
    <property type="entry name" value="Winged helix-like DNA-binding domain superfamily/Winged helix DNA-binding domain"/>
    <property type="match status" value="1"/>
</dbReference>
<dbReference type="InterPro" id="IPR036388">
    <property type="entry name" value="WH-like_DNA-bd_sf"/>
</dbReference>
<accession>A0ABV6P6M9</accession>
<dbReference type="InterPro" id="IPR012906">
    <property type="entry name" value="PaaX-like_N"/>
</dbReference>
<name>A0ABV6P6M9_9ACTN</name>
<dbReference type="PANTHER" id="PTHR30319">
    <property type="entry name" value="PHENYLACETIC ACID REGULATOR-RELATED TRANSCRIPTIONAL REPRESSOR"/>
    <property type="match status" value="1"/>
</dbReference>
<reference evidence="4 5" key="1">
    <citation type="submission" date="2024-09" db="EMBL/GenBank/DDBJ databases">
        <authorList>
            <person name="Sun Q."/>
            <person name="Mori K."/>
        </authorList>
    </citation>
    <scope>NUCLEOTIDE SEQUENCE [LARGE SCALE GENOMIC DNA]</scope>
    <source>
        <strain evidence="4 5">TBRC 2205</strain>
    </source>
</reference>
<evidence type="ECO:0000259" key="2">
    <source>
        <dbReference type="Pfam" id="PF08223"/>
    </source>
</evidence>
<sequence length="333" mass="35667">MARPFDLDEILPDVIVDPVRLPRRQAGGSPQGLAVTLLADYTLRTRAWLPSAAIVALLTESGVTGGAARTAISRLARRGVIGSSRRGRSTFYRLTEPAAVALAVGGRSVVRFAAQAESWDGTWTLIAFSVPTEGDAERRALRAQLRWLGYAPLYDGLWVSPHGQPERAAAALTGISRGAMTVFRARGVPLAGVADRDPLDAWDVAAIGEHYRSFVDQWTPLLPRIGSGAVSGTEALRARTEVMETYRRFVALDPRLPMRLMPAGWLREHAREVFATVYDGLAGPALRHVLATVARFTAEPAPDISPHTVADLFAGVSPGACPADAPAPAGQPR</sequence>
<keyword evidence="5" id="KW-1185">Reference proteome</keyword>
<dbReference type="Gene3D" id="3.30.70.2650">
    <property type="match status" value="1"/>
</dbReference>
<dbReference type="PANTHER" id="PTHR30319:SF1">
    <property type="entry name" value="TRANSCRIPTIONAL REPRESSOR PAAX"/>
    <property type="match status" value="1"/>
</dbReference>
<feature type="domain" description="Transcriptional repressor PaaX-like N-terminal" evidence="1">
    <location>
        <begin position="31"/>
        <end position="96"/>
    </location>
</feature>
<proteinExistence type="predicted"/>
<dbReference type="EMBL" id="JBHLUE010000036">
    <property type="protein sequence ID" value="MFC0568611.1"/>
    <property type="molecule type" value="Genomic_DNA"/>
</dbReference>
<dbReference type="InterPro" id="IPR013225">
    <property type="entry name" value="PaaX_C"/>
</dbReference>